<feature type="chain" id="PRO_5033055033" description="DUF4827 domain-containing protein" evidence="1">
    <location>
        <begin position="23"/>
        <end position="199"/>
    </location>
</feature>
<keyword evidence="3" id="KW-1185">Reference proteome</keyword>
<dbReference type="Proteomes" id="UP000555103">
    <property type="component" value="Unassembled WGS sequence"/>
</dbReference>
<feature type="signal peptide" evidence="1">
    <location>
        <begin position="1"/>
        <end position="22"/>
    </location>
</feature>
<keyword evidence="1" id="KW-0732">Signal</keyword>
<accession>A0A840CK46</accession>
<dbReference type="RefSeq" id="WP_183305991.1">
    <property type="nucleotide sequence ID" value="NZ_JACIEP010000003.1"/>
</dbReference>
<reference evidence="2 3" key="1">
    <citation type="submission" date="2020-08" db="EMBL/GenBank/DDBJ databases">
        <title>Genomic Encyclopedia of Type Strains, Phase IV (KMG-IV): sequencing the most valuable type-strain genomes for metagenomic binning, comparative biology and taxonomic classification.</title>
        <authorList>
            <person name="Goeker M."/>
        </authorList>
    </citation>
    <scope>NUCLEOTIDE SEQUENCE [LARGE SCALE GENOMIC DNA]</scope>
    <source>
        <strain evidence="2 3">DSM 104969</strain>
    </source>
</reference>
<proteinExistence type="predicted"/>
<evidence type="ECO:0000313" key="3">
    <source>
        <dbReference type="Proteomes" id="UP000555103"/>
    </source>
</evidence>
<comment type="caution">
    <text evidence="2">The sequence shown here is derived from an EMBL/GenBank/DDBJ whole genome shotgun (WGS) entry which is preliminary data.</text>
</comment>
<name>A0A840CK46_9BACT</name>
<dbReference type="GO" id="GO:0003755">
    <property type="term" value="F:peptidyl-prolyl cis-trans isomerase activity"/>
    <property type="evidence" value="ECO:0007669"/>
    <property type="project" value="InterPro"/>
</dbReference>
<evidence type="ECO:0008006" key="4">
    <source>
        <dbReference type="Google" id="ProtNLM"/>
    </source>
</evidence>
<evidence type="ECO:0000256" key="1">
    <source>
        <dbReference type="SAM" id="SignalP"/>
    </source>
</evidence>
<dbReference type="AlphaFoldDB" id="A0A840CK46"/>
<dbReference type="PROSITE" id="PS51257">
    <property type="entry name" value="PROKAR_LIPOPROTEIN"/>
    <property type="match status" value="1"/>
</dbReference>
<dbReference type="Gene3D" id="3.10.50.40">
    <property type="match status" value="1"/>
</dbReference>
<gene>
    <name evidence="2" type="ORF">GGR21_000928</name>
</gene>
<evidence type="ECO:0000313" key="2">
    <source>
        <dbReference type="EMBL" id="MBB4035039.1"/>
    </source>
</evidence>
<protein>
    <recommendedName>
        <fullName evidence="4">DUF4827 domain-containing protein</fullName>
    </recommendedName>
</protein>
<dbReference type="InterPro" id="IPR032252">
    <property type="entry name" value="DUF4827"/>
</dbReference>
<dbReference type="InterPro" id="IPR046357">
    <property type="entry name" value="PPIase_dom_sf"/>
</dbReference>
<dbReference type="Pfam" id="PF16109">
    <property type="entry name" value="DUF4827"/>
    <property type="match status" value="1"/>
</dbReference>
<dbReference type="EMBL" id="JACIEP010000003">
    <property type="protein sequence ID" value="MBB4035039.1"/>
    <property type="molecule type" value="Genomic_DNA"/>
</dbReference>
<organism evidence="2 3">
    <name type="scientific">Dysgonomonas hofstadii</name>
    <dbReference type="NCBI Taxonomy" id="637886"/>
    <lineage>
        <taxon>Bacteria</taxon>
        <taxon>Pseudomonadati</taxon>
        <taxon>Bacteroidota</taxon>
        <taxon>Bacteroidia</taxon>
        <taxon>Bacteroidales</taxon>
        <taxon>Dysgonomonadaceae</taxon>
        <taxon>Dysgonomonas</taxon>
    </lineage>
</organism>
<sequence>MRKIIVTIFALMGFAILFSACGGETYADKLKKESKAINRFIDDNGIKVLYTYPDKHQFAENEYYLEPSTGIYVHVIDSGIKDKPSKENKTQIFLRYDAIYDMLENTDVSGSNFSGVAMSFEYGTSSTYYSTDYSTTYTAQMYYFLSQACVIPLELGLGKYAEVKLIVPFASGSTYQQSSYVPLYYSRLQYNFLLDQPEE</sequence>